<comment type="caution">
    <text evidence="9">The sequence shown here is derived from an EMBL/GenBank/DDBJ whole genome shotgun (WGS) entry which is preliminary data.</text>
</comment>
<dbReference type="InterPro" id="IPR033690">
    <property type="entry name" value="Adenylat_kinase_CS"/>
</dbReference>
<evidence type="ECO:0000313" key="9">
    <source>
        <dbReference type="EMBL" id="MDG3002217.1"/>
    </source>
</evidence>
<dbReference type="CDD" id="cd01428">
    <property type="entry name" value="ADK"/>
    <property type="match status" value="1"/>
</dbReference>
<keyword evidence="5 7" id="KW-0067">ATP-binding</keyword>
<keyword evidence="5" id="KW-0862">Zinc</keyword>
<feature type="binding site" evidence="5">
    <location>
        <begin position="38"/>
        <end position="43"/>
    </location>
    <ligand>
        <name>ATP</name>
        <dbReference type="ChEBI" id="CHEBI:30616"/>
    </ligand>
</feature>
<comment type="domain">
    <text evidence="5">Consists of three domains, a large central CORE domain and two small peripheral domains, NMPbind and LID, which undergo movements during catalysis. The LID domain closes over the site of phosphoryl transfer upon ATP binding. Assembling and dissambling the active center during each catalytic cycle provides an effective means to prevent ATP hydrolysis. Some bacteria have evolved a zinc-coordinating structure that stabilizes the LID domain.</text>
</comment>
<feature type="binding site" evidence="5">
    <location>
        <begin position="166"/>
        <end position="167"/>
    </location>
    <ligand>
        <name>ATP</name>
        <dbReference type="ChEBI" id="CHEBI:30616"/>
    </ligand>
</feature>
<dbReference type="Gene3D" id="3.40.50.300">
    <property type="entry name" value="P-loop containing nucleotide triphosphate hydrolases"/>
    <property type="match status" value="1"/>
</dbReference>
<evidence type="ECO:0000256" key="3">
    <source>
        <dbReference type="ARBA" id="ARBA00022741"/>
    </source>
</evidence>
<comment type="catalytic activity">
    <reaction evidence="5 7">
        <text>AMP + ATP = 2 ADP</text>
        <dbReference type="Rhea" id="RHEA:12973"/>
        <dbReference type="ChEBI" id="CHEBI:30616"/>
        <dbReference type="ChEBI" id="CHEBI:456215"/>
        <dbReference type="ChEBI" id="CHEBI:456216"/>
        <dbReference type="EC" id="2.7.4.3"/>
    </reaction>
</comment>
<feature type="binding site" evidence="5">
    <location>
        <begin position="115"/>
        <end position="118"/>
    </location>
    <ligand>
        <name>AMP</name>
        <dbReference type="ChEBI" id="CHEBI:456215"/>
    </ligand>
</feature>
<dbReference type="GO" id="GO:0016301">
    <property type="term" value="F:kinase activity"/>
    <property type="evidence" value="ECO:0007669"/>
    <property type="project" value="UniProtKB-KW"/>
</dbReference>
<dbReference type="EC" id="2.7.4.3" evidence="5 7"/>
<evidence type="ECO:0000256" key="2">
    <source>
        <dbReference type="ARBA" id="ARBA00022727"/>
    </source>
</evidence>
<evidence type="ECO:0000256" key="7">
    <source>
        <dbReference type="RuleBase" id="RU003331"/>
    </source>
</evidence>
<feature type="binding site" evidence="5">
    <location>
        <position position="183"/>
    </location>
    <ligand>
        <name>Zn(2+)</name>
        <dbReference type="ChEBI" id="CHEBI:29105"/>
        <note>structural</note>
    </ligand>
</feature>
<dbReference type="PANTHER" id="PTHR23359">
    <property type="entry name" value="NUCLEOTIDE KINASE"/>
    <property type="match status" value="1"/>
</dbReference>
<organism evidence="9 10">
    <name type="scientific">Paludisphaera mucosa</name>
    <dbReference type="NCBI Taxonomy" id="3030827"/>
    <lineage>
        <taxon>Bacteria</taxon>
        <taxon>Pseudomonadati</taxon>
        <taxon>Planctomycetota</taxon>
        <taxon>Planctomycetia</taxon>
        <taxon>Isosphaerales</taxon>
        <taxon>Isosphaeraceae</taxon>
        <taxon>Paludisphaera</taxon>
    </lineage>
</organism>
<keyword evidence="5" id="KW-0963">Cytoplasm</keyword>
<feature type="binding site" evidence="5">
    <location>
        <position position="157"/>
    </location>
    <ligand>
        <name>ATP</name>
        <dbReference type="ChEBI" id="CHEBI:30616"/>
    </ligand>
</feature>
<protein>
    <recommendedName>
        <fullName evidence="5 7">Adenylate kinase</fullName>
        <shortName evidence="5">AK</shortName>
        <ecNumber evidence="5 7">2.7.4.3</ecNumber>
    </recommendedName>
    <alternativeName>
        <fullName evidence="5">ATP-AMP transphosphorylase</fullName>
    </alternativeName>
    <alternativeName>
        <fullName evidence="5">ATP:AMP phosphotransferase</fullName>
    </alternativeName>
    <alternativeName>
        <fullName evidence="5">Adenylate monophosphate kinase</fullName>
    </alternativeName>
</protein>
<dbReference type="PROSITE" id="PS00113">
    <property type="entry name" value="ADENYLATE_KINASE"/>
    <property type="match status" value="1"/>
</dbReference>
<dbReference type="PRINTS" id="PR00094">
    <property type="entry name" value="ADENYLTKNASE"/>
</dbReference>
<evidence type="ECO:0000256" key="5">
    <source>
        <dbReference type="HAMAP-Rule" id="MF_00235"/>
    </source>
</evidence>
<dbReference type="HAMAP" id="MF_00235">
    <property type="entry name" value="Adenylate_kinase_Adk"/>
    <property type="match status" value="1"/>
</dbReference>
<accession>A0ABT6F3R5</accession>
<feature type="binding site" evidence="5">
    <location>
        <position position="201"/>
    </location>
    <ligand>
        <name>AMP</name>
        <dbReference type="ChEBI" id="CHEBI:456215"/>
    </ligand>
</feature>
<comment type="subunit">
    <text evidence="5 7">Monomer.</text>
</comment>
<sequence length="251" mass="27216">MSAQNNRAAWFQGGDAECDVKPGARQRAFRLVLLGPPGVGKGTQAELLCHSLGTCHLSTGDVFRAASCQHEPSPALKSALDAMKRGELVSDGLVVTMVEERSGCLACCGGFLLDGFPRTVAQAEALDELLQGQGVALDGVLSYDLPLAEIVDRLSGRRTCSKCKAVYHVTARPPHKEGICDLCGNALIQREDDRPEAIRVRMQAYEESTRPLADYYARTDRLLSVPAEGSPEAILERSLRELQEQSVKARH</sequence>
<dbReference type="InterPro" id="IPR007862">
    <property type="entry name" value="Adenylate_kinase_lid-dom"/>
</dbReference>
<dbReference type="InterPro" id="IPR027417">
    <property type="entry name" value="P-loop_NTPase"/>
</dbReference>
<evidence type="ECO:0000259" key="8">
    <source>
        <dbReference type="Pfam" id="PF05191"/>
    </source>
</evidence>
<evidence type="ECO:0000313" key="10">
    <source>
        <dbReference type="Proteomes" id="UP001216907"/>
    </source>
</evidence>
<keyword evidence="5" id="KW-0479">Metal-binding</keyword>
<evidence type="ECO:0000256" key="1">
    <source>
        <dbReference type="ARBA" id="ARBA00022679"/>
    </source>
</evidence>
<keyword evidence="3 5" id="KW-0547">Nucleotide-binding</keyword>
<name>A0ABT6F3R5_9BACT</name>
<dbReference type="Pfam" id="PF00406">
    <property type="entry name" value="ADK"/>
    <property type="match status" value="1"/>
</dbReference>
<comment type="subcellular location">
    <subcellularLocation>
        <location evidence="5 7">Cytoplasm</location>
    </subcellularLocation>
</comment>
<evidence type="ECO:0000256" key="4">
    <source>
        <dbReference type="ARBA" id="ARBA00022777"/>
    </source>
</evidence>
<dbReference type="NCBIfam" id="TIGR01351">
    <property type="entry name" value="adk"/>
    <property type="match status" value="1"/>
</dbReference>
<reference evidence="9 10" key="1">
    <citation type="submission" date="2023-03" db="EMBL/GenBank/DDBJ databases">
        <title>Paludisphaera mucosa sp. nov. a novel planctomycete from northern fen.</title>
        <authorList>
            <person name="Ivanova A."/>
        </authorList>
    </citation>
    <scope>NUCLEOTIDE SEQUENCE [LARGE SCALE GENOMIC DNA]</scope>
    <source>
        <strain evidence="9 10">Pla2</strain>
    </source>
</reference>
<feature type="region of interest" description="LID" evidence="5">
    <location>
        <begin position="156"/>
        <end position="193"/>
    </location>
</feature>
<feature type="domain" description="Adenylate kinase active site lid" evidence="8">
    <location>
        <begin position="157"/>
        <end position="192"/>
    </location>
</feature>
<feature type="binding site" evidence="5">
    <location>
        <position position="180"/>
    </location>
    <ligand>
        <name>Zn(2+)</name>
        <dbReference type="ChEBI" id="CHEBI:29105"/>
        <note>structural</note>
    </ligand>
</feature>
<feature type="binding site" evidence="5">
    <location>
        <position position="160"/>
    </location>
    <ligand>
        <name>Zn(2+)</name>
        <dbReference type="ChEBI" id="CHEBI:29105"/>
        <note>structural</note>
    </ligand>
</feature>
<feature type="binding site" evidence="5">
    <location>
        <position position="64"/>
    </location>
    <ligand>
        <name>AMP</name>
        <dbReference type="ChEBI" id="CHEBI:456215"/>
    </ligand>
</feature>
<dbReference type="InterPro" id="IPR000850">
    <property type="entry name" value="Adenylat/UMP-CMP_kin"/>
</dbReference>
<feature type="binding site" evidence="5">
    <location>
        <position position="122"/>
    </location>
    <ligand>
        <name>AMP</name>
        <dbReference type="ChEBI" id="CHEBI:456215"/>
    </ligand>
</feature>
<keyword evidence="2 5" id="KW-0545">Nucleotide biosynthesis</keyword>
<dbReference type="Pfam" id="PF05191">
    <property type="entry name" value="ADK_lid"/>
    <property type="match status" value="1"/>
</dbReference>
<feature type="binding site" evidence="5">
    <location>
        <position position="59"/>
    </location>
    <ligand>
        <name>AMP</name>
        <dbReference type="ChEBI" id="CHEBI:456215"/>
    </ligand>
</feature>
<keyword evidence="1 5" id="KW-0808">Transferase</keyword>
<proteinExistence type="inferred from homology"/>
<comment type="caution">
    <text evidence="5">Lacks conserved residue(s) required for the propagation of feature annotation.</text>
</comment>
<gene>
    <name evidence="5" type="primary">adk</name>
    <name evidence="9" type="ORF">PZE19_00305</name>
</gene>
<comment type="similarity">
    <text evidence="5 6">Belongs to the adenylate kinase family.</text>
</comment>
<keyword evidence="4 5" id="KW-0418">Kinase</keyword>
<feature type="binding site" evidence="5">
    <location>
        <position position="163"/>
    </location>
    <ligand>
        <name>Zn(2+)</name>
        <dbReference type="ChEBI" id="CHEBI:29105"/>
        <note>structural</note>
    </ligand>
</feature>
<feature type="binding site" evidence="5">
    <location>
        <position position="229"/>
    </location>
    <ligand>
        <name>ATP</name>
        <dbReference type="ChEBI" id="CHEBI:30616"/>
    </ligand>
</feature>
<feature type="binding site" evidence="5">
    <location>
        <position position="190"/>
    </location>
    <ligand>
        <name>AMP</name>
        <dbReference type="ChEBI" id="CHEBI:456215"/>
    </ligand>
</feature>
<dbReference type="RefSeq" id="WP_277858581.1">
    <property type="nucleotide sequence ID" value="NZ_JARRAG010000001.1"/>
</dbReference>
<comment type="function">
    <text evidence="5">Catalyzes the reversible transfer of the terminal phosphate group between ATP and AMP. Plays an important role in cellular energy homeostasis and in adenine nucleotide metabolism.</text>
</comment>
<keyword evidence="10" id="KW-1185">Reference proteome</keyword>
<dbReference type="EMBL" id="JARRAG010000001">
    <property type="protein sequence ID" value="MDG3002217.1"/>
    <property type="molecule type" value="Genomic_DNA"/>
</dbReference>
<dbReference type="InterPro" id="IPR006259">
    <property type="entry name" value="Adenyl_kin_sub"/>
</dbReference>
<comment type="pathway">
    <text evidence="5">Purine metabolism; AMP biosynthesis via salvage pathway; AMP from ADP: step 1/1.</text>
</comment>
<dbReference type="SUPFAM" id="SSF52540">
    <property type="entry name" value="P-loop containing nucleoside triphosphate hydrolases"/>
    <property type="match status" value="1"/>
</dbReference>
<evidence type="ECO:0000256" key="6">
    <source>
        <dbReference type="RuleBase" id="RU003330"/>
    </source>
</evidence>
<feature type="binding site" evidence="5">
    <location>
        <begin position="87"/>
        <end position="89"/>
    </location>
    <ligand>
        <name>AMP</name>
        <dbReference type="ChEBI" id="CHEBI:456215"/>
    </ligand>
</feature>
<dbReference type="Proteomes" id="UP001216907">
    <property type="component" value="Unassembled WGS sequence"/>
</dbReference>